<organism evidence="3 4">
    <name type="scientific">Capillibacterium thermochitinicola</name>
    <dbReference type="NCBI Taxonomy" id="2699427"/>
    <lineage>
        <taxon>Bacteria</taxon>
        <taxon>Bacillati</taxon>
        <taxon>Bacillota</taxon>
        <taxon>Capillibacterium</taxon>
    </lineage>
</organism>
<dbReference type="PANTHER" id="PTHR12526:SF630">
    <property type="entry name" value="GLYCOSYLTRANSFERASE"/>
    <property type="match status" value="1"/>
</dbReference>
<protein>
    <submittedName>
        <fullName evidence="3">Glycosyltransferase family 4 protein</fullName>
    </submittedName>
</protein>
<accession>A0A8J6I1V6</accession>
<dbReference type="Proteomes" id="UP000657177">
    <property type="component" value="Unassembled WGS sequence"/>
</dbReference>
<gene>
    <name evidence="3" type="ORF">G5B42_04845</name>
</gene>
<dbReference type="EMBL" id="JAAKDE010000009">
    <property type="protein sequence ID" value="MBA2132869.1"/>
    <property type="molecule type" value="Genomic_DNA"/>
</dbReference>
<dbReference type="Pfam" id="PF13439">
    <property type="entry name" value="Glyco_transf_4"/>
    <property type="match status" value="1"/>
</dbReference>
<dbReference type="RefSeq" id="WP_181339326.1">
    <property type="nucleotide sequence ID" value="NZ_JAAKDE010000009.1"/>
</dbReference>
<evidence type="ECO:0000313" key="4">
    <source>
        <dbReference type="Proteomes" id="UP000657177"/>
    </source>
</evidence>
<evidence type="ECO:0000313" key="3">
    <source>
        <dbReference type="EMBL" id="MBA2132869.1"/>
    </source>
</evidence>
<dbReference type="Gene3D" id="3.40.50.2000">
    <property type="entry name" value="Glycogen Phosphorylase B"/>
    <property type="match status" value="2"/>
</dbReference>
<comment type="caution">
    <text evidence="3">The sequence shown here is derived from an EMBL/GenBank/DDBJ whole genome shotgun (WGS) entry which is preliminary data.</text>
</comment>
<evidence type="ECO:0000259" key="2">
    <source>
        <dbReference type="Pfam" id="PF13439"/>
    </source>
</evidence>
<dbReference type="AlphaFoldDB" id="A0A8J6I1V6"/>
<name>A0A8J6I1V6_9FIRM</name>
<dbReference type="InterPro" id="IPR028098">
    <property type="entry name" value="Glyco_trans_4-like_N"/>
</dbReference>
<feature type="domain" description="Glycosyl transferase family 1" evidence="1">
    <location>
        <begin position="192"/>
        <end position="350"/>
    </location>
</feature>
<sequence>MSKGRVGILTSYHIHNDGNRMIYGGAERYGIEFTKLLLEMGYHVEWWQIGSGWEQEILPGVPLYSIPMGEAEYQTCPALNHAFHEQANRIDFAVYFSTLLAYPQAFKKSISISHGIYWDYPTWERIVPTERHRREWRYRWWSALNRPAAIVSCDTATIRYINATWPGLSEKMIYIPNFVDLHSFYPLKEKVPRETVRILYPRRLTSVRGIYETIAAIEKLAAKYPQAEFHIVGRSHNDHHEGELLRWASRYEQVYYYWRPPHQMPEIYRQMDIAIIPTKASEGTSLSCLEAMASGCAVIAGCTGGLTDLIIPEYNGLLLRPLNTRTLMEALARLIEDPELRQRLSINAKTVSEAFSLEKWKHRWRKVIEAVFR</sequence>
<dbReference type="GO" id="GO:0016757">
    <property type="term" value="F:glycosyltransferase activity"/>
    <property type="evidence" value="ECO:0007669"/>
    <property type="project" value="InterPro"/>
</dbReference>
<proteinExistence type="predicted"/>
<dbReference type="Pfam" id="PF00534">
    <property type="entry name" value="Glycos_transf_1"/>
    <property type="match status" value="1"/>
</dbReference>
<dbReference type="CDD" id="cd03801">
    <property type="entry name" value="GT4_PimA-like"/>
    <property type="match status" value="1"/>
</dbReference>
<dbReference type="SUPFAM" id="SSF53756">
    <property type="entry name" value="UDP-Glycosyltransferase/glycogen phosphorylase"/>
    <property type="match status" value="1"/>
</dbReference>
<reference evidence="3" key="1">
    <citation type="submission" date="2020-06" db="EMBL/GenBank/DDBJ databases">
        <title>Novel chitinolytic bacterium.</title>
        <authorList>
            <person name="Ungkulpasvich U."/>
            <person name="Kosugi A."/>
            <person name="Uke A."/>
        </authorList>
    </citation>
    <scope>NUCLEOTIDE SEQUENCE</scope>
    <source>
        <strain evidence="3">UUS1-1</strain>
    </source>
</reference>
<feature type="domain" description="Glycosyltransferase subfamily 4-like N-terminal" evidence="2">
    <location>
        <begin position="23"/>
        <end position="181"/>
    </location>
</feature>
<dbReference type="PANTHER" id="PTHR12526">
    <property type="entry name" value="GLYCOSYLTRANSFERASE"/>
    <property type="match status" value="1"/>
</dbReference>
<dbReference type="InterPro" id="IPR001296">
    <property type="entry name" value="Glyco_trans_1"/>
</dbReference>
<keyword evidence="4" id="KW-1185">Reference proteome</keyword>
<evidence type="ECO:0000259" key="1">
    <source>
        <dbReference type="Pfam" id="PF00534"/>
    </source>
</evidence>